<name>A0ABU2RHN2_9ACTN</name>
<protein>
    <recommendedName>
        <fullName evidence="3">RiboL-PSP-HEPN domain-containing protein</fullName>
    </recommendedName>
</protein>
<dbReference type="Proteomes" id="UP001183777">
    <property type="component" value="Unassembled WGS sequence"/>
</dbReference>
<comment type="caution">
    <text evidence="1">The sequence shown here is derived from an EMBL/GenBank/DDBJ whole genome shotgun (WGS) entry which is preliminary data.</text>
</comment>
<evidence type="ECO:0000313" key="2">
    <source>
        <dbReference type="Proteomes" id="UP001183777"/>
    </source>
</evidence>
<dbReference type="RefSeq" id="WP_200692996.1">
    <property type="nucleotide sequence ID" value="NZ_JAVREX010000004.1"/>
</dbReference>
<gene>
    <name evidence="1" type="ORF">RM649_11955</name>
</gene>
<accession>A0ABU2RHN2</accession>
<sequence>MAVPRPDTHQFDAFTANLAYARKMVNAGKYLAPFRSPEIDVDDFYRAAWVQAVAAIDHWFHEELFHRVGLLAAKDSPDMPIQLRNFELPLNRIEAVSRCEITLSEAVVEHVRDKWGNASLQNPRKISEALILVTEKNVWQEAATQINIWHGQRTSRTDKTLKNQFFGVTDRRNKIAHDADLVDGDLKQRRTITDAEVSDAIDWIDRVALAIAHVLDV</sequence>
<dbReference type="EMBL" id="JAVREX010000004">
    <property type="protein sequence ID" value="MDT0428356.1"/>
    <property type="molecule type" value="Genomic_DNA"/>
</dbReference>
<keyword evidence="2" id="KW-1185">Reference proteome</keyword>
<proteinExistence type="predicted"/>
<evidence type="ECO:0008006" key="3">
    <source>
        <dbReference type="Google" id="ProtNLM"/>
    </source>
</evidence>
<evidence type="ECO:0000313" key="1">
    <source>
        <dbReference type="EMBL" id="MDT0428356.1"/>
    </source>
</evidence>
<organism evidence="1 2">
    <name type="scientific">Streptomyces salyersiae</name>
    <dbReference type="NCBI Taxonomy" id="3075530"/>
    <lineage>
        <taxon>Bacteria</taxon>
        <taxon>Bacillati</taxon>
        <taxon>Actinomycetota</taxon>
        <taxon>Actinomycetes</taxon>
        <taxon>Kitasatosporales</taxon>
        <taxon>Streptomycetaceae</taxon>
        <taxon>Streptomyces</taxon>
    </lineage>
</organism>
<reference evidence="2" key="1">
    <citation type="submission" date="2023-07" db="EMBL/GenBank/DDBJ databases">
        <title>30 novel species of actinomycetes from the DSMZ collection.</title>
        <authorList>
            <person name="Nouioui I."/>
        </authorList>
    </citation>
    <scope>NUCLEOTIDE SEQUENCE [LARGE SCALE GENOMIC DNA]</scope>
    <source>
        <strain evidence="2">DSM 41770</strain>
    </source>
</reference>